<dbReference type="AlphaFoldDB" id="A0A1Y3AUC7"/>
<feature type="compositionally biased region" description="Low complexity" evidence="1">
    <location>
        <begin position="307"/>
        <end position="332"/>
    </location>
</feature>
<sequence>MFWHLHNRKLVENLTISSQIFVTDILKDTKAPDDVDFLLLFRYFFDTEDNDVLTFKTFKFSDKLTSQFFVSGSQSLNKYFTNRKVFVIENGQPNHLEDVDKCKIKEEDEIVDECKSADQLPKDMVYDDRFVILSVDCRMPEQWHSLMENQTNHHLSIGTKKINLIDLAKKYLKLDCDGLFKILNNYHSPIVELPETPEKSSEDSVTKLIAINTQPKRSTIRGRSRPYGHRGDPFRSRPPNTSRPPSMHVDDFVAMEKRSDPLVISNKNRSNHLISHHNSNLLPTHSGNSNTIYSGKHSDYVRKKNYNTHSSSSPYHYSNSIKLNNNNNNNLK</sequence>
<accession>A0A1Y3AUC7</accession>
<protein>
    <submittedName>
        <fullName evidence="2">Uncharacterized protein</fullName>
    </submittedName>
</protein>
<proteinExistence type="predicted"/>
<dbReference type="PANTHER" id="PTHR23185">
    <property type="entry name" value="PROTEIN VIRILIZER HOMOLOG"/>
    <property type="match status" value="1"/>
</dbReference>
<gene>
    <name evidence="2" type="ORF">BLA29_003902</name>
</gene>
<feature type="region of interest" description="Disordered" evidence="1">
    <location>
        <begin position="212"/>
        <end position="248"/>
    </location>
</feature>
<feature type="compositionally biased region" description="Low complexity" evidence="1">
    <location>
        <begin position="237"/>
        <end position="246"/>
    </location>
</feature>
<feature type="compositionally biased region" description="Basic residues" evidence="1">
    <location>
        <begin position="218"/>
        <end position="228"/>
    </location>
</feature>
<feature type="compositionally biased region" description="Polar residues" evidence="1">
    <location>
        <begin position="274"/>
        <end position="293"/>
    </location>
</feature>
<feature type="region of interest" description="Disordered" evidence="1">
    <location>
        <begin position="274"/>
        <end position="332"/>
    </location>
</feature>
<organism evidence="2 3">
    <name type="scientific">Euroglyphus maynei</name>
    <name type="common">Mayne's house dust mite</name>
    <dbReference type="NCBI Taxonomy" id="6958"/>
    <lineage>
        <taxon>Eukaryota</taxon>
        <taxon>Metazoa</taxon>
        <taxon>Ecdysozoa</taxon>
        <taxon>Arthropoda</taxon>
        <taxon>Chelicerata</taxon>
        <taxon>Arachnida</taxon>
        <taxon>Acari</taxon>
        <taxon>Acariformes</taxon>
        <taxon>Sarcoptiformes</taxon>
        <taxon>Astigmata</taxon>
        <taxon>Psoroptidia</taxon>
        <taxon>Analgoidea</taxon>
        <taxon>Pyroglyphidae</taxon>
        <taxon>Pyroglyphinae</taxon>
        <taxon>Euroglyphus</taxon>
    </lineage>
</organism>
<dbReference type="InterPro" id="IPR026736">
    <property type="entry name" value="Virilizer"/>
</dbReference>
<dbReference type="EMBL" id="MUJZ01058006">
    <property type="protein sequence ID" value="OTF72089.1"/>
    <property type="molecule type" value="Genomic_DNA"/>
</dbReference>
<name>A0A1Y3AUC7_EURMA</name>
<keyword evidence="3" id="KW-1185">Reference proteome</keyword>
<dbReference type="PANTHER" id="PTHR23185:SF0">
    <property type="entry name" value="PROTEIN VIRILIZER HOMOLOG"/>
    <property type="match status" value="1"/>
</dbReference>
<evidence type="ECO:0000313" key="3">
    <source>
        <dbReference type="Proteomes" id="UP000194236"/>
    </source>
</evidence>
<dbReference type="Proteomes" id="UP000194236">
    <property type="component" value="Unassembled WGS sequence"/>
</dbReference>
<dbReference type="GO" id="GO:0036396">
    <property type="term" value="C:RNA N6-methyladenosine methyltransferase complex"/>
    <property type="evidence" value="ECO:0007669"/>
    <property type="project" value="TreeGrafter"/>
</dbReference>
<evidence type="ECO:0000256" key="1">
    <source>
        <dbReference type="SAM" id="MobiDB-lite"/>
    </source>
</evidence>
<comment type="caution">
    <text evidence="2">The sequence shown here is derived from an EMBL/GenBank/DDBJ whole genome shotgun (WGS) entry which is preliminary data.</text>
</comment>
<dbReference type="GO" id="GO:0003723">
    <property type="term" value="F:RNA binding"/>
    <property type="evidence" value="ECO:0007669"/>
    <property type="project" value="TreeGrafter"/>
</dbReference>
<reference evidence="2 3" key="1">
    <citation type="submission" date="2017-03" db="EMBL/GenBank/DDBJ databases">
        <title>Genome Survey of Euroglyphus maynei.</title>
        <authorList>
            <person name="Arlian L.G."/>
            <person name="Morgan M.S."/>
            <person name="Rider S.D."/>
        </authorList>
    </citation>
    <scope>NUCLEOTIDE SEQUENCE [LARGE SCALE GENOMIC DNA]</scope>
    <source>
        <strain evidence="2">Arlian Lab</strain>
        <tissue evidence="2">Whole body</tissue>
    </source>
</reference>
<evidence type="ECO:0000313" key="2">
    <source>
        <dbReference type="EMBL" id="OTF72089.1"/>
    </source>
</evidence>